<evidence type="ECO:0000313" key="3">
    <source>
        <dbReference type="EMBL" id="MBR8537803.1"/>
    </source>
</evidence>
<dbReference type="PANTHER" id="PTHR36927">
    <property type="entry name" value="BLR4337 PROTEIN"/>
    <property type="match status" value="1"/>
</dbReference>
<keyword evidence="1" id="KW-1133">Transmembrane helix</keyword>
<proteinExistence type="predicted"/>
<evidence type="ECO:0000313" key="4">
    <source>
        <dbReference type="Proteomes" id="UP000679220"/>
    </source>
</evidence>
<name>A0A941F903_9BACT</name>
<feature type="transmembrane region" description="Helical" evidence="1">
    <location>
        <begin position="195"/>
        <end position="216"/>
    </location>
</feature>
<feature type="transmembrane region" description="Helical" evidence="1">
    <location>
        <begin position="12"/>
        <end position="39"/>
    </location>
</feature>
<dbReference type="Proteomes" id="UP000679220">
    <property type="component" value="Unassembled WGS sequence"/>
</dbReference>
<feature type="transmembrane region" description="Helical" evidence="1">
    <location>
        <begin position="251"/>
        <end position="274"/>
    </location>
</feature>
<sequence>METTARRYDIDWLRVIAIGLLLIYHAAIVFQPWGVFIGFIQSNDSMDSLWIPMSMLNVWRIPLLFFVSGMGVYFSMRKRSWKQLLTERSWRILLPFIFGMLAIVPLHQFIWQDYYSQAISYMPGRGHLWFLGNIFCYVVLLLPVFYYLLRKPDSLAVRFIRKVMTHPAGALMVALLIMLETILVSPQSYELYAHTWHGFYMGLLAFLFGFLMVWVGQPFWDSILKWRWLYLASAGILFGVRWLVFELQPPLYLFPIETTAWIYTVFAFGYRYLNRPGQVLKYLSKAAYPVYILHMVFLYMGATFVLPMDVPLLIKFLVVTLISLLGSLLVFELFIRRTWLIGVLFGCRRRPVNNYKVPAPCISSEGN</sequence>
<reference evidence="3" key="1">
    <citation type="journal article" date="2018" name="Int. J. Syst. Evol. Microbiol.">
        <title>Carboxylicivirga sediminis sp. nov., isolated from coastal sediment.</title>
        <authorList>
            <person name="Wang F.Q."/>
            <person name="Ren L.H."/>
            <person name="Zou R.J."/>
            <person name="Sun Y.Z."/>
            <person name="Liu X.J."/>
            <person name="Jiang F."/>
            <person name="Liu L.J."/>
        </authorList>
    </citation>
    <scope>NUCLEOTIDE SEQUENCE</scope>
    <source>
        <strain evidence="3">JR1</strain>
    </source>
</reference>
<comment type="caution">
    <text evidence="3">The sequence shown here is derived from an EMBL/GenBank/DDBJ whole genome shotgun (WGS) entry which is preliminary data.</text>
</comment>
<feature type="transmembrane region" description="Helical" evidence="1">
    <location>
        <begin position="286"/>
        <end position="306"/>
    </location>
</feature>
<organism evidence="3 4">
    <name type="scientific">Carboxylicivirga sediminis</name>
    <dbReference type="NCBI Taxonomy" id="2006564"/>
    <lineage>
        <taxon>Bacteria</taxon>
        <taxon>Pseudomonadati</taxon>
        <taxon>Bacteroidota</taxon>
        <taxon>Bacteroidia</taxon>
        <taxon>Marinilabiliales</taxon>
        <taxon>Marinilabiliaceae</taxon>
        <taxon>Carboxylicivirga</taxon>
    </lineage>
</organism>
<feature type="transmembrane region" description="Helical" evidence="1">
    <location>
        <begin position="312"/>
        <end position="335"/>
    </location>
</feature>
<evidence type="ECO:0000259" key="2">
    <source>
        <dbReference type="Pfam" id="PF01757"/>
    </source>
</evidence>
<dbReference type="AlphaFoldDB" id="A0A941F903"/>
<dbReference type="Pfam" id="PF01757">
    <property type="entry name" value="Acyl_transf_3"/>
    <property type="match status" value="1"/>
</dbReference>
<gene>
    <name evidence="3" type="ORF">KDU71_19685</name>
</gene>
<keyword evidence="4" id="KW-1185">Reference proteome</keyword>
<keyword evidence="3" id="KW-0808">Transferase</keyword>
<reference evidence="3" key="2">
    <citation type="submission" date="2021-04" db="EMBL/GenBank/DDBJ databases">
        <authorList>
            <person name="Zhang T."/>
            <person name="Zhang Y."/>
            <person name="Lu D."/>
            <person name="Zuo D."/>
            <person name="Du Z."/>
        </authorList>
    </citation>
    <scope>NUCLEOTIDE SEQUENCE</scope>
    <source>
        <strain evidence="3">JR1</strain>
    </source>
</reference>
<feature type="transmembrane region" description="Helical" evidence="1">
    <location>
        <begin position="88"/>
        <end position="110"/>
    </location>
</feature>
<feature type="transmembrane region" description="Helical" evidence="1">
    <location>
        <begin position="228"/>
        <end position="245"/>
    </location>
</feature>
<dbReference type="InterPro" id="IPR050623">
    <property type="entry name" value="Glucan_succinyl_AcylTrfase"/>
</dbReference>
<evidence type="ECO:0000256" key="1">
    <source>
        <dbReference type="SAM" id="Phobius"/>
    </source>
</evidence>
<feature type="transmembrane region" description="Helical" evidence="1">
    <location>
        <begin position="130"/>
        <end position="149"/>
    </location>
</feature>
<keyword evidence="1" id="KW-0812">Transmembrane</keyword>
<feature type="transmembrane region" description="Helical" evidence="1">
    <location>
        <begin position="59"/>
        <end position="76"/>
    </location>
</feature>
<dbReference type="GO" id="GO:0016747">
    <property type="term" value="F:acyltransferase activity, transferring groups other than amino-acyl groups"/>
    <property type="evidence" value="ECO:0007669"/>
    <property type="project" value="InterPro"/>
</dbReference>
<protein>
    <submittedName>
        <fullName evidence="3">Acyltransferase</fullName>
    </submittedName>
</protein>
<feature type="transmembrane region" description="Helical" evidence="1">
    <location>
        <begin position="170"/>
        <end position="189"/>
    </location>
</feature>
<keyword evidence="3" id="KW-0012">Acyltransferase</keyword>
<dbReference type="RefSeq" id="WP_212192826.1">
    <property type="nucleotide sequence ID" value="NZ_JAGTAR010000040.1"/>
</dbReference>
<feature type="domain" description="Acyltransferase 3" evidence="2">
    <location>
        <begin position="8"/>
        <end position="330"/>
    </location>
</feature>
<accession>A0A941F903</accession>
<dbReference type="EMBL" id="JAGTAR010000040">
    <property type="protein sequence ID" value="MBR8537803.1"/>
    <property type="molecule type" value="Genomic_DNA"/>
</dbReference>
<dbReference type="InterPro" id="IPR002656">
    <property type="entry name" value="Acyl_transf_3_dom"/>
</dbReference>
<keyword evidence="1" id="KW-0472">Membrane</keyword>
<dbReference type="PANTHER" id="PTHR36927:SF3">
    <property type="entry name" value="GLUCANS BIOSYNTHESIS PROTEIN C"/>
    <property type="match status" value="1"/>
</dbReference>